<keyword evidence="3" id="KW-1185">Reference proteome</keyword>
<dbReference type="Proteomes" id="UP000054018">
    <property type="component" value="Unassembled WGS sequence"/>
</dbReference>
<feature type="compositionally biased region" description="Low complexity" evidence="1">
    <location>
        <begin position="39"/>
        <end position="53"/>
    </location>
</feature>
<sequence length="148" mass="16014">MLNTLSSHAWRASTSTSISLGKEDKGKSPTGVNSTSLIVPSCVPSSSGSSAACKQSRDVASDVSAKLTETSDLLIRQIQNSAKANSQTKQMKIQALVVAKELKAHDKNAQRKHDLKLKIAENNHELSMANEKTKQLELKSQLEMVRLA</sequence>
<dbReference type="EMBL" id="KN833911">
    <property type="protein sequence ID" value="KIK14992.1"/>
    <property type="molecule type" value="Genomic_DNA"/>
</dbReference>
<organism evidence="2 3">
    <name type="scientific">Pisolithus microcarpus 441</name>
    <dbReference type="NCBI Taxonomy" id="765257"/>
    <lineage>
        <taxon>Eukaryota</taxon>
        <taxon>Fungi</taxon>
        <taxon>Dikarya</taxon>
        <taxon>Basidiomycota</taxon>
        <taxon>Agaricomycotina</taxon>
        <taxon>Agaricomycetes</taxon>
        <taxon>Agaricomycetidae</taxon>
        <taxon>Boletales</taxon>
        <taxon>Sclerodermatineae</taxon>
        <taxon>Pisolithaceae</taxon>
        <taxon>Pisolithus</taxon>
    </lineage>
</organism>
<dbReference type="OrthoDB" id="2687053at2759"/>
<gene>
    <name evidence="2" type="ORF">PISMIDRAFT_16838</name>
</gene>
<evidence type="ECO:0000313" key="2">
    <source>
        <dbReference type="EMBL" id="KIK14992.1"/>
    </source>
</evidence>
<dbReference type="HOGENOM" id="CLU_113824_1_0_1"/>
<name>A0A0C9YXZ0_9AGAM</name>
<evidence type="ECO:0000256" key="1">
    <source>
        <dbReference type="SAM" id="MobiDB-lite"/>
    </source>
</evidence>
<accession>A0A0C9YXZ0</accession>
<reference evidence="3" key="2">
    <citation type="submission" date="2015-01" db="EMBL/GenBank/DDBJ databases">
        <title>Evolutionary Origins and Diversification of the Mycorrhizal Mutualists.</title>
        <authorList>
            <consortium name="DOE Joint Genome Institute"/>
            <consortium name="Mycorrhizal Genomics Consortium"/>
            <person name="Kohler A."/>
            <person name="Kuo A."/>
            <person name="Nagy L.G."/>
            <person name="Floudas D."/>
            <person name="Copeland A."/>
            <person name="Barry K.W."/>
            <person name="Cichocki N."/>
            <person name="Veneault-Fourrey C."/>
            <person name="LaButti K."/>
            <person name="Lindquist E.A."/>
            <person name="Lipzen A."/>
            <person name="Lundell T."/>
            <person name="Morin E."/>
            <person name="Murat C."/>
            <person name="Riley R."/>
            <person name="Ohm R."/>
            <person name="Sun H."/>
            <person name="Tunlid A."/>
            <person name="Henrissat B."/>
            <person name="Grigoriev I.V."/>
            <person name="Hibbett D.S."/>
            <person name="Martin F."/>
        </authorList>
    </citation>
    <scope>NUCLEOTIDE SEQUENCE [LARGE SCALE GENOMIC DNA]</scope>
    <source>
        <strain evidence="3">441</strain>
    </source>
</reference>
<evidence type="ECO:0000313" key="3">
    <source>
        <dbReference type="Proteomes" id="UP000054018"/>
    </source>
</evidence>
<dbReference type="AlphaFoldDB" id="A0A0C9YXZ0"/>
<proteinExistence type="predicted"/>
<protein>
    <submittedName>
        <fullName evidence="2">Uncharacterized protein</fullName>
    </submittedName>
</protein>
<reference evidence="2 3" key="1">
    <citation type="submission" date="2014-04" db="EMBL/GenBank/DDBJ databases">
        <authorList>
            <consortium name="DOE Joint Genome Institute"/>
            <person name="Kuo A."/>
            <person name="Kohler A."/>
            <person name="Costa M.D."/>
            <person name="Nagy L.G."/>
            <person name="Floudas D."/>
            <person name="Copeland A."/>
            <person name="Barry K.W."/>
            <person name="Cichocki N."/>
            <person name="Veneault-Fourrey C."/>
            <person name="LaButti K."/>
            <person name="Lindquist E.A."/>
            <person name="Lipzen A."/>
            <person name="Lundell T."/>
            <person name="Morin E."/>
            <person name="Murat C."/>
            <person name="Sun H."/>
            <person name="Tunlid A."/>
            <person name="Henrissat B."/>
            <person name="Grigoriev I.V."/>
            <person name="Hibbett D.S."/>
            <person name="Martin F."/>
            <person name="Nordberg H.P."/>
            <person name="Cantor M.N."/>
            <person name="Hua S.X."/>
        </authorList>
    </citation>
    <scope>NUCLEOTIDE SEQUENCE [LARGE SCALE GENOMIC DNA]</scope>
    <source>
        <strain evidence="2 3">441</strain>
    </source>
</reference>
<feature type="region of interest" description="Disordered" evidence="1">
    <location>
        <begin position="16"/>
        <end position="61"/>
    </location>
</feature>